<dbReference type="InterPro" id="IPR034333">
    <property type="entry name" value="GST_Zeta_N"/>
</dbReference>
<dbReference type="InterPro" id="IPR036249">
    <property type="entry name" value="Thioredoxin-like_sf"/>
</dbReference>
<dbReference type="GO" id="GO:0006749">
    <property type="term" value="P:glutathione metabolic process"/>
    <property type="evidence" value="ECO:0007669"/>
    <property type="project" value="TreeGrafter"/>
</dbReference>
<dbReference type="Gene3D" id="3.40.30.10">
    <property type="entry name" value="Glutaredoxin"/>
    <property type="match status" value="1"/>
</dbReference>
<feature type="domain" description="GST N-terminal" evidence="2">
    <location>
        <begin position="1"/>
        <end position="80"/>
    </location>
</feature>
<dbReference type="SFLD" id="SFLDG00358">
    <property type="entry name" value="Main_(cytGST)"/>
    <property type="match status" value="1"/>
</dbReference>
<dbReference type="GO" id="GO:0006559">
    <property type="term" value="P:L-phenylalanine catabolic process"/>
    <property type="evidence" value="ECO:0007669"/>
    <property type="project" value="TreeGrafter"/>
</dbReference>
<gene>
    <name evidence="4" type="ORF">EV685_0124</name>
</gene>
<dbReference type="AlphaFoldDB" id="A0A4Q7LTS8"/>
<dbReference type="PROSITE" id="PS50405">
    <property type="entry name" value="GST_CTER"/>
    <property type="match status" value="1"/>
</dbReference>
<evidence type="ECO:0000313" key="5">
    <source>
        <dbReference type="Proteomes" id="UP000293433"/>
    </source>
</evidence>
<dbReference type="OrthoDB" id="509852at2"/>
<protein>
    <submittedName>
        <fullName evidence="4">Maleylacetoacetate isomerase</fullName>
    </submittedName>
</protein>
<dbReference type="Gene3D" id="1.20.1050.10">
    <property type="match status" value="1"/>
</dbReference>
<dbReference type="PANTHER" id="PTHR42673:SF21">
    <property type="entry name" value="GLUTATHIONE S-TRANSFERASE YFCF"/>
    <property type="match status" value="1"/>
</dbReference>
<dbReference type="PROSITE" id="PS50404">
    <property type="entry name" value="GST_NTER"/>
    <property type="match status" value="1"/>
</dbReference>
<dbReference type="Proteomes" id="UP000293433">
    <property type="component" value="Unassembled WGS sequence"/>
</dbReference>
<dbReference type="InterPro" id="IPR005955">
    <property type="entry name" value="GST_Zeta"/>
</dbReference>
<keyword evidence="5" id="KW-1185">Reference proteome</keyword>
<dbReference type="Pfam" id="PF13417">
    <property type="entry name" value="GST_N_3"/>
    <property type="match status" value="1"/>
</dbReference>
<comment type="similarity">
    <text evidence="1">Belongs to the GST superfamily. Zeta family.</text>
</comment>
<dbReference type="GO" id="GO:0004364">
    <property type="term" value="F:glutathione transferase activity"/>
    <property type="evidence" value="ECO:0007669"/>
    <property type="project" value="TreeGrafter"/>
</dbReference>
<dbReference type="InterPro" id="IPR040079">
    <property type="entry name" value="Glutathione_S-Trfase"/>
</dbReference>
<feature type="domain" description="GST C-terminal" evidence="3">
    <location>
        <begin position="85"/>
        <end position="213"/>
    </location>
</feature>
<dbReference type="RefSeq" id="WP_130480067.1">
    <property type="nucleotide sequence ID" value="NZ_SGWV01000007.1"/>
</dbReference>
<dbReference type="InterPro" id="IPR036282">
    <property type="entry name" value="Glutathione-S-Trfase_C_sf"/>
</dbReference>
<dbReference type="SFLD" id="SFLDS00019">
    <property type="entry name" value="Glutathione_Transferase_(cytos"/>
    <property type="match status" value="1"/>
</dbReference>
<dbReference type="SUPFAM" id="SSF47616">
    <property type="entry name" value="GST C-terminal domain-like"/>
    <property type="match status" value="1"/>
</dbReference>
<dbReference type="InterPro" id="IPR004045">
    <property type="entry name" value="Glutathione_S-Trfase_N"/>
</dbReference>
<dbReference type="GO" id="GO:0005737">
    <property type="term" value="C:cytoplasm"/>
    <property type="evidence" value="ECO:0007669"/>
    <property type="project" value="InterPro"/>
</dbReference>
<proteinExistence type="inferred from homology"/>
<dbReference type="GO" id="GO:0016034">
    <property type="term" value="F:maleylacetoacetate isomerase activity"/>
    <property type="evidence" value="ECO:0007669"/>
    <property type="project" value="TreeGrafter"/>
</dbReference>
<comment type="caution">
    <text evidence="4">The sequence shown here is derived from an EMBL/GenBank/DDBJ whole genome shotgun (WGS) entry which is preliminary data.</text>
</comment>
<sequence>MQLYNYHRSSASFRVRIALALKGLPYDYQPVHLVRNEQLAADYAARSAQRLVPLLVDGDHAISQSLAIIEYLDETHPEPALLPADALGRARVRSLALDIACEIHPLNNLRVLRYLVKDLGVSEDAKNAWYRHWVEGGLEVVERRLTSEPQTGRHCHGDTPGLADCLLVPQIFNAQRFDCRLDGLPTVMRIFDACMALPAFQAAQPSACPDAQD</sequence>
<dbReference type="CDD" id="cd03042">
    <property type="entry name" value="GST_N_Zeta"/>
    <property type="match status" value="1"/>
</dbReference>
<evidence type="ECO:0000259" key="3">
    <source>
        <dbReference type="PROSITE" id="PS50405"/>
    </source>
</evidence>
<evidence type="ECO:0000259" key="2">
    <source>
        <dbReference type="PROSITE" id="PS50404"/>
    </source>
</evidence>
<keyword evidence="4" id="KW-0413">Isomerase</keyword>
<dbReference type="CDD" id="cd03191">
    <property type="entry name" value="GST_C_Zeta"/>
    <property type="match status" value="1"/>
</dbReference>
<organism evidence="4 5">
    <name type="scientific">Sphaerotilus mobilis</name>
    <dbReference type="NCBI Taxonomy" id="47994"/>
    <lineage>
        <taxon>Bacteria</taxon>
        <taxon>Pseudomonadati</taxon>
        <taxon>Pseudomonadota</taxon>
        <taxon>Betaproteobacteria</taxon>
        <taxon>Burkholderiales</taxon>
        <taxon>Sphaerotilaceae</taxon>
        <taxon>Sphaerotilus</taxon>
    </lineage>
</organism>
<dbReference type="EMBL" id="SGWV01000007">
    <property type="protein sequence ID" value="RZS57851.1"/>
    <property type="molecule type" value="Genomic_DNA"/>
</dbReference>
<dbReference type="InterPro" id="IPR034330">
    <property type="entry name" value="GST_Zeta_C"/>
</dbReference>
<dbReference type="SUPFAM" id="SSF52833">
    <property type="entry name" value="Thioredoxin-like"/>
    <property type="match status" value="1"/>
</dbReference>
<dbReference type="NCBIfam" id="TIGR01262">
    <property type="entry name" value="maiA"/>
    <property type="match status" value="1"/>
</dbReference>
<name>A0A4Q7LTS8_9BURK</name>
<evidence type="ECO:0000256" key="1">
    <source>
        <dbReference type="ARBA" id="ARBA00010007"/>
    </source>
</evidence>
<evidence type="ECO:0000313" key="4">
    <source>
        <dbReference type="EMBL" id="RZS57851.1"/>
    </source>
</evidence>
<reference evidence="4 5" key="1">
    <citation type="submission" date="2019-02" db="EMBL/GenBank/DDBJ databases">
        <title>Genomic Encyclopedia of Type Strains, Phase IV (KMG-IV): sequencing the most valuable type-strain genomes for metagenomic binning, comparative biology and taxonomic classification.</title>
        <authorList>
            <person name="Goeker M."/>
        </authorList>
    </citation>
    <scope>NUCLEOTIDE SEQUENCE [LARGE SCALE GENOMIC DNA]</scope>
    <source>
        <strain evidence="4 5">DSM 10617</strain>
    </source>
</reference>
<accession>A0A4Q7LTS8</accession>
<dbReference type="InterPro" id="IPR010987">
    <property type="entry name" value="Glutathione-S-Trfase_C-like"/>
</dbReference>
<dbReference type="PANTHER" id="PTHR42673">
    <property type="entry name" value="MALEYLACETOACETATE ISOMERASE"/>
    <property type="match status" value="1"/>
</dbReference>